<dbReference type="InterPro" id="IPR013320">
    <property type="entry name" value="ConA-like_dom_sf"/>
</dbReference>
<dbReference type="PROSITE" id="PS51854">
    <property type="entry name" value="CSPG"/>
    <property type="match status" value="9"/>
</dbReference>
<dbReference type="PANTHER" id="PTHR45739">
    <property type="entry name" value="MATRIX PROTEIN, PUTATIVE-RELATED"/>
    <property type="match status" value="1"/>
</dbReference>
<feature type="signal peptide" evidence="8">
    <location>
        <begin position="1"/>
        <end position="19"/>
    </location>
</feature>
<feature type="repeat" description="CSPG" evidence="5">
    <location>
        <begin position="1811"/>
        <end position="1901"/>
    </location>
</feature>
<evidence type="ECO:0000256" key="4">
    <source>
        <dbReference type="PROSITE-ProRule" id="PRU00122"/>
    </source>
</evidence>
<evidence type="ECO:0000256" key="8">
    <source>
        <dbReference type="SAM" id="SignalP"/>
    </source>
</evidence>
<feature type="repeat" description="CSPG" evidence="5">
    <location>
        <begin position="1129"/>
        <end position="1219"/>
    </location>
</feature>
<feature type="repeat" description="CSPG" evidence="5">
    <location>
        <begin position="1241"/>
        <end position="1341"/>
    </location>
</feature>
<dbReference type="Pfam" id="PF02210">
    <property type="entry name" value="Laminin_G_2"/>
    <property type="match status" value="2"/>
</dbReference>
<dbReference type="Proteomes" id="UP001307889">
    <property type="component" value="Chromosome 2"/>
</dbReference>
<feature type="repeat" description="CSPG" evidence="5">
    <location>
        <begin position="670"/>
        <end position="767"/>
    </location>
</feature>
<keyword evidence="2" id="KW-0677">Repeat</keyword>
<proteinExistence type="predicted"/>
<accession>A0ABN7AJ47</accession>
<feature type="repeat" description="CSPG" evidence="5">
    <location>
        <begin position="1471"/>
        <end position="1562"/>
    </location>
</feature>
<gene>
    <name evidence="10" type="ORF">NTJ_03175</name>
</gene>
<dbReference type="PANTHER" id="PTHR45739:SF12">
    <property type="entry name" value="CHONDROITIN SULFATE PROTEOGLYCAN 4-LIKE ISOFORM X2"/>
    <property type="match status" value="1"/>
</dbReference>
<reference evidence="10 11" key="1">
    <citation type="submission" date="2023-09" db="EMBL/GenBank/DDBJ databases">
        <title>Nesidiocoris tenuis whole genome shotgun sequence.</title>
        <authorList>
            <person name="Shibata T."/>
            <person name="Shimoda M."/>
            <person name="Kobayashi T."/>
            <person name="Uehara T."/>
        </authorList>
    </citation>
    <scope>NUCLEOTIDE SEQUENCE [LARGE SCALE GENOMIC DNA]</scope>
    <source>
        <strain evidence="10 11">Japan</strain>
    </source>
</reference>
<feature type="compositionally biased region" description="Basic and acidic residues" evidence="6">
    <location>
        <begin position="2207"/>
        <end position="2217"/>
    </location>
</feature>
<dbReference type="SUPFAM" id="SSF49899">
    <property type="entry name" value="Concanavalin A-like lectins/glucanases"/>
    <property type="match status" value="2"/>
</dbReference>
<feature type="repeat" description="CSPG" evidence="5">
    <location>
        <begin position="430"/>
        <end position="528"/>
    </location>
</feature>
<evidence type="ECO:0000256" key="3">
    <source>
        <dbReference type="ARBA" id="ARBA00023180"/>
    </source>
</evidence>
<keyword evidence="7" id="KW-0812">Transmembrane</keyword>
<keyword evidence="11" id="KW-1185">Reference proteome</keyword>
<dbReference type="InterPro" id="IPR001791">
    <property type="entry name" value="Laminin_G"/>
</dbReference>
<protein>
    <submittedName>
        <fullName evidence="10">Laminin G domain</fullName>
    </submittedName>
</protein>
<dbReference type="SMART" id="SM00282">
    <property type="entry name" value="LamG"/>
    <property type="match status" value="2"/>
</dbReference>
<dbReference type="InterPro" id="IPR039005">
    <property type="entry name" value="CSPG_rpt"/>
</dbReference>
<evidence type="ECO:0000313" key="10">
    <source>
        <dbReference type="EMBL" id="BES90367.1"/>
    </source>
</evidence>
<evidence type="ECO:0000256" key="2">
    <source>
        <dbReference type="ARBA" id="ARBA00022737"/>
    </source>
</evidence>
<dbReference type="Pfam" id="PF16184">
    <property type="entry name" value="Cadherin_3"/>
    <property type="match status" value="11"/>
</dbReference>
<dbReference type="EMBL" id="AP028910">
    <property type="protein sequence ID" value="BES90367.1"/>
    <property type="molecule type" value="Genomic_DNA"/>
</dbReference>
<dbReference type="PROSITE" id="PS50025">
    <property type="entry name" value="LAM_G_DOMAIN"/>
    <property type="match status" value="2"/>
</dbReference>
<feature type="chain" id="PRO_5046097977" evidence="8">
    <location>
        <begin position="20"/>
        <end position="2300"/>
    </location>
</feature>
<feature type="domain" description="Laminin G" evidence="9">
    <location>
        <begin position="19"/>
        <end position="193"/>
    </location>
</feature>
<name>A0ABN7AJ47_9HEMI</name>
<feature type="repeat" description="CSPG" evidence="5">
    <location>
        <begin position="561"/>
        <end position="651"/>
    </location>
</feature>
<organism evidence="10 11">
    <name type="scientific">Nesidiocoris tenuis</name>
    <dbReference type="NCBI Taxonomy" id="355587"/>
    <lineage>
        <taxon>Eukaryota</taxon>
        <taxon>Metazoa</taxon>
        <taxon>Ecdysozoa</taxon>
        <taxon>Arthropoda</taxon>
        <taxon>Hexapoda</taxon>
        <taxon>Insecta</taxon>
        <taxon>Pterygota</taxon>
        <taxon>Neoptera</taxon>
        <taxon>Paraneoptera</taxon>
        <taxon>Hemiptera</taxon>
        <taxon>Heteroptera</taxon>
        <taxon>Panheteroptera</taxon>
        <taxon>Cimicomorpha</taxon>
        <taxon>Miridae</taxon>
        <taxon>Dicyphina</taxon>
        <taxon>Nesidiocoris</taxon>
    </lineage>
</organism>
<keyword evidence="7" id="KW-0472">Membrane</keyword>
<keyword evidence="1 8" id="KW-0732">Signal</keyword>
<evidence type="ECO:0000256" key="5">
    <source>
        <dbReference type="PROSITE-ProRule" id="PRU01201"/>
    </source>
</evidence>
<feature type="repeat" description="CSPG" evidence="5">
    <location>
        <begin position="907"/>
        <end position="1000"/>
    </location>
</feature>
<evidence type="ECO:0000256" key="7">
    <source>
        <dbReference type="SAM" id="Phobius"/>
    </source>
</evidence>
<dbReference type="CDD" id="cd00110">
    <property type="entry name" value="LamG"/>
    <property type="match status" value="2"/>
</dbReference>
<keyword evidence="7" id="KW-1133">Transmembrane helix</keyword>
<dbReference type="InterPro" id="IPR051561">
    <property type="entry name" value="FRAS1_ECM"/>
</dbReference>
<dbReference type="Gene3D" id="2.60.120.200">
    <property type="match status" value="2"/>
</dbReference>
<feature type="transmembrane region" description="Helical" evidence="7">
    <location>
        <begin position="2179"/>
        <end position="2200"/>
    </location>
</feature>
<comment type="caution">
    <text evidence="4">Lacks conserved residue(s) required for the propagation of feature annotation.</text>
</comment>
<keyword evidence="3" id="KW-0325">Glycoprotein</keyword>
<sequence>MITIFYVLIVLSYGDIANSETASFYGASHISVPLLEAKNSTEIEFKIFTKRSDSLLLFAAGETDFCLIKLTSGRLKVHINLGSGESVISSPRGLRLDDLNWHSVSFSRKDAEVTLTIDNIHVTREKLPGKFFTLNINYGLFIGGQGEFSELFLGHGDWLRGCMSDLVYNGVAPLSLARKRLDQARALDISWNCAAEFRASSKTEISFVDDGSYMSLPVSIPRTGDRWELEIKTVSTDGVIFYTTGGGENSDFVGVELINGKVHVILDKGGGPAEVISDSKISDGQWHHITIIFNPSMAQLIVDNKSTKQKLTLSATKFFDLGLVVYVGGIVLNRRARALGQGLKTADLSLKGCIKNIKISMTDVGFPNAKITQGLLASCIWSYPCNENPCKAEATCVPRGISSFMCLCSDDDCSRKDYQHPYTIYSKTLQLELLELTPVTLFEGQNILITPSHINVVLDYAKYGIRDSGVLFTTVPSQLPKHGRLAVEVWEKSGTLQTFTLLDLIRDKVRYVHDGSESSSDSMSFDLELSPGSNFVLPGYLQGQHRFKIHVNITAVNDPPSLVITSSKTLHLAVGTRKLIPPTILNASDPDSPRSKLIYSVTNDVKGRVERLGSPGVAIKSFTQIDVDEMTVFYYTDGPPNTSQKISFQVTDGQSTSNVAILRVSVIPLKAEILNNTGVVLPHLSSVLISSQNLSFSSNVDDPALEFWFKIKEDCEFGVVEVNTNTNGNGTWRTVDQFSYNDLVLGLVRYRHISGKPAHDKFKFIIMANDLKFTTVYEFYITFIKLTLERLDSGTMLMNGAKETSISTETISYQTTPIGLQANDIVFTLKQLPRFGSLYEENGRRLILHDNFTQESVNFDRIRYRMLRTAYVKLTDSFESEVSAPHCSEKPLHTVNIVYQPPENLPLRVLSNMKTIKVMEGGTTPIHSADLHIKVDSIKSLVYEVFEGPHHGMLSLVDLMQNSTQNQIVHFTPSQIKAGRLMYSHDGSESANDTFKFMAISNAEDDFMMAGEMSINVTLINDNPPVRVVSTPFRIVRGGLRVLTTRHLKFSDMDSDFNPNDLVYSVKNGTGFYSAITNLKLQQFTQGDLEKEKVVIVEKSLTLNPLILSVSDGTHSTDFQFDVRPSPPYVELMNNSHLVVSQGSQAVITTSNLYSDTNINVRLQDIRYIVTSVPSHGELLVNGDSNKLEFEQGNLENGSVFYKHLSSSLAQDRLQLKIGVHDTYTTGSLAIRVFPPIYWEPLIIASNSTVYVEEYTSVVIKSDNIMVNQPGIPPSDVTFLVVHGPMYGYLEIDGSEDEKAGEFEEKGGVRAFDQATINAGKLYYVQSATNETSDNFTVDVTNGVSWLRSLIVKIRVIPSKFFLPNVDLVVNEGGAVKLPDHLYVSTTTYFTDKIVDYHVHQQPLYGSILMFPNNRQVSKWTVSQLKNHAIKYVHDGSESYEDSFSVVARTHDKESEPALIHVTVLPENDMVPILVNKTTITIWQGGSEKVSNEILAAVDVDTEPANLSYVIVSAVGGHIAYSDKKEFSIARFTQEEINENLLSFVHDGGLEPFTMEVMIVDGKNQIGPITYTSKIAVPSILLEINTGMKMFPLLSKPITNNLLYCSSSDDREVVYTITKPPMLGQIVLDGQVVNNFTQTDVSASKVFYQHTTPFKELSLTDSFTFDVRADFVVPTKNNVFQIVISVNYGGFEKLFDLSTVSLSVDEGGTIEIPINKTAILDFFTTTLGFSSPALELVLIVPPSNGVVCDSSSCNTTSFTYSKYESTPVFYQHDHSDTQSDFFEFSMFLLPGDILLSNMTYLVNIRPINDQPFKLITKDPVITVVQGQFVHITSADLVTEDLDTGPEDIVYEIISGPNIGSVYLHNATTGVFTQQDVNNGYVYYKHSGALQSTSFYFRVSDGKFTPVYTVFHISVSKIHLNITVSKKVTFKQGTNTAPISPGIFSIKTNANMMDIVFNITTQPQYGRIYLVSNVVTNFSYFDMDRGVLYYKQENMSSYEDHFEVLAVNILDDTATVHYIWVDVMVLPLVTMADFSVISGTRSKLDLSVLDASALAKMCNTNPVFRILKKPRYGTLKKIIRSSGEFKKTREKEVSKFTHEELKSGLIYFFSKKNIDSIDDQFLFELYADTCQPAAGRFPLRIVSEVSGTTMRPQKTQNSGSKDDAVRDDVQIASPNMSDDYLLGVSLVTGVVALALLIVAFIKCGSKHSSYDDSIKSDLPDPLPRPPDDLLPSSPHIAISSAQILSPHIGGNVANNGSANSSEHELNLRYPYGEEDWNSYGATDSVVPTKGNPMLRKNQYWV</sequence>
<feature type="repeat" description="CSPG" evidence="5">
    <location>
        <begin position="1579"/>
        <end position="1668"/>
    </location>
</feature>
<evidence type="ECO:0000256" key="6">
    <source>
        <dbReference type="SAM" id="MobiDB-lite"/>
    </source>
</evidence>
<evidence type="ECO:0000313" key="11">
    <source>
        <dbReference type="Proteomes" id="UP001307889"/>
    </source>
</evidence>
<evidence type="ECO:0000259" key="9">
    <source>
        <dbReference type="PROSITE" id="PS50025"/>
    </source>
</evidence>
<feature type="region of interest" description="Disordered" evidence="6">
    <location>
        <begin position="2206"/>
        <end position="2226"/>
    </location>
</feature>
<evidence type="ECO:0000256" key="1">
    <source>
        <dbReference type="ARBA" id="ARBA00022729"/>
    </source>
</evidence>
<feature type="domain" description="Laminin G" evidence="9">
    <location>
        <begin position="194"/>
        <end position="379"/>
    </location>
</feature>